<dbReference type="Gene3D" id="2.30.310.10">
    <property type="entry name" value="ibrinogen binding protein from staphylococcus aureus domain"/>
    <property type="match status" value="1"/>
</dbReference>
<evidence type="ECO:0000313" key="2">
    <source>
        <dbReference type="EMBL" id="AIE99486.1"/>
    </source>
</evidence>
<proteinExistence type="predicted"/>
<dbReference type="Pfam" id="PF05670">
    <property type="entry name" value="NFACT-R_1"/>
    <property type="match status" value="1"/>
</dbReference>
<dbReference type="PANTHER" id="PTHR15239">
    <property type="entry name" value="NUCLEAR EXPORT MEDIATOR FACTOR NEMF"/>
    <property type="match status" value="1"/>
</dbReference>
<dbReference type="EMBL" id="KF900564">
    <property type="protein sequence ID" value="AIE99486.1"/>
    <property type="molecule type" value="Genomic_DNA"/>
</dbReference>
<reference evidence="2" key="1">
    <citation type="journal article" date="2014" name="Genome Biol. Evol.">
        <title>Pangenome evidence for extensive interdomain horizontal transfer affecting lineage core and shell genes in uncultured planktonic thaumarchaeota and euryarchaeota.</title>
        <authorList>
            <person name="Deschamps P."/>
            <person name="Zivanovic Y."/>
            <person name="Moreira D."/>
            <person name="Rodriguez-Valera F."/>
            <person name="Lopez-Garcia P."/>
        </authorList>
    </citation>
    <scope>NUCLEOTIDE SEQUENCE</scope>
</reference>
<feature type="domain" description="NFACT RNA-binding" evidence="1">
    <location>
        <begin position="394"/>
        <end position="503"/>
    </location>
</feature>
<dbReference type="InterPro" id="IPR051608">
    <property type="entry name" value="RQC_Subunit_NEMF"/>
</dbReference>
<sequence>MKKALSSPDLRALVEGWQSLVGARVEQVQRPAANLLHFKLRHRQRGTLHLLVDLQGWAWLGDAPAGTPTTGGFVTELRRHIRKARIESIGQLGADRILELRFAAGDRRPVLLLELFHRGNALLCEDGVIVQALRRQQFRHRTLVPGQAYQPPPSPSDPFAASEVQFAEQLAASKRELVPALAVECNLGGDLAETAARGLTGTRAAALPTATIAELWQRVRTLLDGERQPAIHYRDGEPVTVSPFSLEGFDEHRDFESLDAAIAAFRELRPVPVEEPDADERREAKQREAAAQFDAEAAQLRNDGELLFTHAAVVAEALATGEPDHRGRLKIALEGRELELEAELPAESNASRLFDAAKRLERKAQRARELATAPRPRQRKLTTPAGPQEWFERYRWFIASSGEIAVAGRDATSNDRIVKRYLKAGDRYAHADIHGAPSVVVKHGTEPPSAAAMDEACRFSLACSRAWAAGVASGHAYWVKSDQVSKTPPAGEFLPKGAFMVRGRRKWHRNLPVELALGEIERDGALKLMAGPPAAVQAHASRWITLKPGFIERKPLVAQLASAFGQSREAVEKLLPGGGYEIISLHDVNIK</sequence>
<dbReference type="GO" id="GO:0000049">
    <property type="term" value="F:tRNA binding"/>
    <property type="evidence" value="ECO:0007669"/>
    <property type="project" value="TreeGrafter"/>
</dbReference>
<protein>
    <submittedName>
        <fullName evidence="2">RNA-binding protein</fullName>
    </submittedName>
</protein>
<dbReference type="PANTHER" id="PTHR15239:SF6">
    <property type="entry name" value="RIBOSOME QUALITY CONTROL COMPLEX SUBUNIT NEMF"/>
    <property type="match status" value="1"/>
</dbReference>
<accession>A0A075GBY1</accession>
<name>A0A075GBY1_9EURY</name>
<organism evidence="2">
    <name type="scientific">uncultured marine group II/III euryarchaeote KM3_110_C01</name>
    <dbReference type="NCBI Taxonomy" id="1457851"/>
    <lineage>
        <taxon>Archaea</taxon>
        <taxon>Methanobacteriati</taxon>
        <taxon>Methanobacteriota</taxon>
        <taxon>environmental samples</taxon>
    </lineage>
</organism>
<dbReference type="InterPro" id="IPR008532">
    <property type="entry name" value="NFACT_RNA-bd"/>
</dbReference>
<dbReference type="AlphaFoldDB" id="A0A075GBY1"/>
<dbReference type="GO" id="GO:1990112">
    <property type="term" value="C:RQC complex"/>
    <property type="evidence" value="ECO:0007669"/>
    <property type="project" value="TreeGrafter"/>
</dbReference>
<evidence type="ECO:0000259" key="1">
    <source>
        <dbReference type="Pfam" id="PF05670"/>
    </source>
</evidence>
<dbReference type="GO" id="GO:0072344">
    <property type="term" value="P:rescue of stalled ribosome"/>
    <property type="evidence" value="ECO:0007669"/>
    <property type="project" value="TreeGrafter"/>
</dbReference>
<dbReference type="GO" id="GO:0043023">
    <property type="term" value="F:ribosomal large subunit binding"/>
    <property type="evidence" value="ECO:0007669"/>
    <property type="project" value="TreeGrafter"/>
</dbReference>
<dbReference type="Pfam" id="PF05833">
    <property type="entry name" value="NFACT_N"/>
    <property type="match status" value="1"/>
</dbReference>